<reference evidence="1" key="1">
    <citation type="journal article" date="2021" name="New Phytol.">
        <title>Evolutionary innovations through gain and loss of genes in the ectomycorrhizal Boletales.</title>
        <authorList>
            <person name="Wu G."/>
            <person name="Miyauchi S."/>
            <person name="Morin E."/>
            <person name="Kuo A."/>
            <person name="Drula E."/>
            <person name="Varga T."/>
            <person name="Kohler A."/>
            <person name="Feng B."/>
            <person name="Cao Y."/>
            <person name="Lipzen A."/>
            <person name="Daum C."/>
            <person name="Hundley H."/>
            <person name="Pangilinan J."/>
            <person name="Johnson J."/>
            <person name="Barry K."/>
            <person name="LaButti K."/>
            <person name="Ng V."/>
            <person name="Ahrendt S."/>
            <person name="Min B."/>
            <person name="Choi I.G."/>
            <person name="Park H."/>
            <person name="Plett J.M."/>
            <person name="Magnuson J."/>
            <person name="Spatafora J.W."/>
            <person name="Nagy L.G."/>
            <person name="Henrissat B."/>
            <person name="Grigoriev I.V."/>
            <person name="Yang Z.L."/>
            <person name="Xu J."/>
            <person name="Martin F.M."/>
        </authorList>
    </citation>
    <scope>NUCLEOTIDE SEQUENCE</scope>
    <source>
        <strain evidence="1">ATCC 28755</strain>
    </source>
</reference>
<keyword evidence="2" id="KW-1185">Reference proteome</keyword>
<gene>
    <name evidence="1" type="ORF">BJ138DRAFT_1073203</name>
</gene>
<name>A0ACB7ZW42_9AGAM</name>
<accession>A0ACB7ZW42</accession>
<evidence type="ECO:0000313" key="1">
    <source>
        <dbReference type="EMBL" id="KAH7904877.1"/>
    </source>
</evidence>
<protein>
    <submittedName>
        <fullName evidence="1">Uncharacterized protein</fullName>
    </submittedName>
</protein>
<evidence type="ECO:0000313" key="2">
    <source>
        <dbReference type="Proteomes" id="UP000790377"/>
    </source>
</evidence>
<organism evidence="1 2">
    <name type="scientific">Hygrophoropsis aurantiaca</name>
    <dbReference type="NCBI Taxonomy" id="72124"/>
    <lineage>
        <taxon>Eukaryota</taxon>
        <taxon>Fungi</taxon>
        <taxon>Dikarya</taxon>
        <taxon>Basidiomycota</taxon>
        <taxon>Agaricomycotina</taxon>
        <taxon>Agaricomycetes</taxon>
        <taxon>Agaricomycetidae</taxon>
        <taxon>Boletales</taxon>
        <taxon>Coniophorineae</taxon>
        <taxon>Hygrophoropsidaceae</taxon>
        <taxon>Hygrophoropsis</taxon>
    </lineage>
</organism>
<dbReference type="EMBL" id="MU268336">
    <property type="protein sequence ID" value="KAH7904877.1"/>
    <property type="molecule type" value="Genomic_DNA"/>
</dbReference>
<comment type="caution">
    <text evidence="1">The sequence shown here is derived from an EMBL/GenBank/DDBJ whole genome shotgun (WGS) entry which is preliminary data.</text>
</comment>
<dbReference type="Proteomes" id="UP000790377">
    <property type="component" value="Unassembled WGS sequence"/>
</dbReference>
<proteinExistence type="predicted"/>
<sequence>MPSFHGNLSRRTLATIVPLSFIGAGIVWKVWHLRRSSERTKMALDGLVSTGRKARRHPTYWFPDGTLIVRIRSDAEEDTSFRIHSSLIYRKSRLIQRILPESPHGAEPTTISIPPELGLQIADFTAVLEHLYHDSPLSPGASFPHVAAILRASGGDTLDMPDVHSLARSYVVSMFPSGPVPFAHPSHLEEALALATAHRIPSIRKGIFYSIVTTSDFEPEEPESPVPDLSGSPASSNADDDSSKISAPLSQRHILPLADVERCRNLMTAIVEHYTPILFTPPATPHMACTDVFADKWMPLVIHPALASDGVYKPLESLESIKGIDWGAQGLCPACAREKREEWAQEQADIWEKMDKWLDLDAESDWTE</sequence>